<dbReference type="EMBL" id="BMFN01000002">
    <property type="protein sequence ID" value="GGF69621.1"/>
    <property type="molecule type" value="Genomic_DNA"/>
</dbReference>
<keyword evidence="2" id="KW-1185">Reference proteome</keyword>
<accession>A0ACB5PT75</accession>
<protein>
    <submittedName>
        <fullName evidence="1">Uncharacterized protein</fullName>
    </submittedName>
</protein>
<reference evidence="1 2" key="1">
    <citation type="journal article" date="2019" name="Int. J. Syst. Evol. Microbiol.">
        <title>The Global Catalogue of Microorganisms (GCM) 10K type strain sequencing project: providing services to taxonomists for standard genome sequencing and annotation.</title>
        <authorList>
            <consortium name="The Broad Institute Genomics Platform"/>
            <consortium name="The Broad Institute Genome Sequencing Center for Infectious Disease"/>
            <person name="Wu L."/>
            <person name="Ma J."/>
        </authorList>
    </citation>
    <scope>NUCLEOTIDE SEQUENCE [LARGE SCALE GENOMIC DNA]</scope>
    <source>
        <strain evidence="1 2">CGMCC 1.12720</strain>
    </source>
</reference>
<comment type="caution">
    <text evidence="1">The sequence shown here is derived from an EMBL/GenBank/DDBJ whole genome shotgun (WGS) entry which is preliminary data.</text>
</comment>
<evidence type="ECO:0000313" key="1">
    <source>
        <dbReference type="EMBL" id="GGF69621.1"/>
    </source>
</evidence>
<evidence type="ECO:0000313" key="2">
    <source>
        <dbReference type="Proteomes" id="UP000605392"/>
    </source>
</evidence>
<sequence length="568" mass="63424">MAAVTTTVGRAVWSWLRSKGLAGTEATLPLEWLSLLGLCVLAPIVGGISLSWAISSSIQLVIAGSALALMLTQRKEIAADFRRSWQAFRHPRNRYLLLASLSILAVLGIRLLHQSTLAPANFDSGLYHFQTLKWLNEYPTVPGLGNLHGRLAFNSSWFPLLSLFRYGSPAGPMYGLGGFLYVMLLVALVRAAVGAGRGSRAAWALPLLFFLLLWSFQIWLSSPTPDYVLPLLLIFAFLRYARKWELGYGRRFDADTVLVGLVILLAVTIKLSALPALLLPLHSLWASRRAMARRHWLLVAGLVFCMLTPWLVRGILLSGYLIYPVAALDWINVDWKIPLASVQKEQYMITNVGQWTTHSTCLPPHQTLGQWVPHWWLTQSNFMRGVMLLAAGSVVPAIVRWRKFTCPEIGWAIGWLTAWLGGFFWFWAAPDYRFGVGFLLIAGLWPWLNLAPTRPRSGVVAWLPVLLTLAWGLHSLRDPWYQLRTQPQTFAHRLLWPAPAPTVPTLPLKPGKNFVVRVPQVGIQCWNAPLPCATCPEIEVEMRGPTLTQGFRPPPVPSGLMCCLEAPE</sequence>
<organism evidence="1 2">
    <name type="scientific">Hymenobacter qilianensis</name>
    <dbReference type="NCBI Taxonomy" id="1385715"/>
    <lineage>
        <taxon>Bacteria</taxon>
        <taxon>Pseudomonadati</taxon>
        <taxon>Bacteroidota</taxon>
        <taxon>Cytophagia</taxon>
        <taxon>Cytophagales</taxon>
        <taxon>Hymenobacteraceae</taxon>
        <taxon>Hymenobacter</taxon>
    </lineage>
</organism>
<proteinExistence type="predicted"/>
<gene>
    <name evidence="1" type="ORF">GCM10011375_25870</name>
</gene>
<name>A0ACB5PT75_9BACT</name>
<dbReference type="Proteomes" id="UP000605392">
    <property type="component" value="Unassembled WGS sequence"/>
</dbReference>